<gene>
    <name evidence="1" type="ORF">METZ01_LOCUS297972</name>
</gene>
<dbReference type="AlphaFoldDB" id="A0A382M942"/>
<evidence type="ECO:0008006" key="2">
    <source>
        <dbReference type="Google" id="ProtNLM"/>
    </source>
</evidence>
<reference evidence="1" key="1">
    <citation type="submission" date="2018-05" db="EMBL/GenBank/DDBJ databases">
        <authorList>
            <person name="Lanie J.A."/>
            <person name="Ng W.-L."/>
            <person name="Kazmierczak K.M."/>
            <person name="Andrzejewski T.M."/>
            <person name="Davidsen T.M."/>
            <person name="Wayne K.J."/>
            <person name="Tettelin H."/>
            <person name="Glass J.I."/>
            <person name="Rusch D."/>
            <person name="Podicherti R."/>
            <person name="Tsui H.-C.T."/>
            <person name="Winkler M.E."/>
        </authorList>
    </citation>
    <scope>NUCLEOTIDE SEQUENCE</scope>
</reference>
<dbReference type="Gene3D" id="3.40.50.1000">
    <property type="entry name" value="HAD superfamily/HAD-like"/>
    <property type="match status" value="1"/>
</dbReference>
<dbReference type="InterPro" id="IPR023214">
    <property type="entry name" value="HAD_sf"/>
</dbReference>
<dbReference type="EMBL" id="UINC01091947">
    <property type="protein sequence ID" value="SVC45118.1"/>
    <property type="molecule type" value="Genomic_DNA"/>
</dbReference>
<dbReference type="InterPro" id="IPR036412">
    <property type="entry name" value="HAD-like_sf"/>
</dbReference>
<accession>A0A382M942</accession>
<evidence type="ECO:0000313" key="1">
    <source>
        <dbReference type="EMBL" id="SVC45118.1"/>
    </source>
</evidence>
<sequence length="166" mass="19089">MKTLLEFDSPQIYCDMDGVLADFENGIKDMIGGKFSDARWDELPDDFFLQLEPMKDAKQLWGFIGKYDPFILTATPRSERGPIAARAPDDKTRWMKRWFGVSVDRMYPVQRINKANFAMDGRDGRPNLLIDDHIKNIQAFKKARGIGVRHTSASNTIKQLKEIGYK</sequence>
<dbReference type="SUPFAM" id="SSF56784">
    <property type="entry name" value="HAD-like"/>
    <property type="match status" value="1"/>
</dbReference>
<proteinExistence type="predicted"/>
<organism evidence="1">
    <name type="scientific">marine metagenome</name>
    <dbReference type="NCBI Taxonomy" id="408172"/>
    <lineage>
        <taxon>unclassified sequences</taxon>
        <taxon>metagenomes</taxon>
        <taxon>ecological metagenomes</taxon>
    </lineage>
</organism>
<protein>
    <recommendedName>
        <fullName evidence="2">FCP1 homology domain-containing protein</fullName>
    </recommendedName>
</protein>
<name>A0A382M942_9ZZZZ</name>